<dbReference type="Proteomes" id="UP000026923">
    <property type="component" value="Unassembled WGS sequence"/>
</dbReference>
<evidence type="ECO:0000313" key="2">
    <source>
        <dbReference type="Proteomes" id="UP000026923"/>
    </source>
</evidence>
<protein>
    <recommendedName>
        <fullName evidence="3">GTPase</fullName>
    </recommendedName>
</protein>
<dbReference type="OrthoDB" id="8441207at2"/>
<sequence>MDHQLIRQQLPTLVSGHVPSNARGFKFVIFDGEPKVSTMGFHIDPKPFEGKVIASTDEAIVVKTGRTQFMVLDRSRVTEEPDEGAKVQVEPYARRRFDGLRADTPEERTEYTHDGQPYKLQTFVLGSAPAKLPVPQPRCLELQQLIEQLETLPAPDGYRRITHLLVDAGACDFTWVDPLPKDIIATPPAISFNVVTAKFQGRVTVLYERGDDLYAVELHRDGELVERVDEVFFDDLGNTLERLIDDGSWRQIRVSTVQKPARRKPRAVSA</sequence>
<name>A0A061JTL1_STUST</name>
<accession>A0A061JTL1</accession>
<dbReference type="EMBL" id="AMCZ02000006">
    <property type="protein sequence ID" value="EWC41953.1"/>
    <property type="molecule type" value="Genomic_DNA"/>
</dbReference>
<comment type="caution">
    <text evidence="1">The sequence shown here is derived from an EMBL/GenBank/DDBJ whole genome shotgun (WGS) entry which is preliminary data.</text>
</comment>
<organism evidence="1 2">
    <name type="scientific">Stutzerimonas stutzeri KOS6</name>
    <dbReference type="NCBI Taxonomy" id="1218352"/>
    <lineage>
        <taxon>Bacteria</taxon>
        <taxon>Pseudomonadati</taxon>
        <taxon>Pseudomonadota</taxon>
        <taxon>Gammaproteobacteria</taxon>
        <taxon>Pseudomonadales</taxon>
        <taxon>Pseudomonadaceae</taxon>
        <taxon>Stutzerimonas</taxon>
    </lineage>
</organism>
<reference evidence="1 2" key="1">
    <citation type="journal article" date="2013" name="Genome Announc.">
        <title>Draft Genome of the Nitrogen-Fixing Bacterium Pseudomonas stutzeri Strain KOS6 Isolated from Industrial Hydrocarbon Sludge.</title>
        <authorList>
            <person name="Grigoryeva T.V."/>
            <person name="Laikov A.V."/>
            <person name="Naumova R.P."/>
            <person name="Manolov A.I."/>
            <person name="Larin A.K."/>
            <person name="Karpova I.Y."/>
            <person name="Semashko T.A."/>
            <person name="Alexeev D.G."/>
            <person name="Kostryukova E.S."/>
            <person name="Muller R."/>
            <person name="Govorun V.M."/>
        </authorList>
    </citation>
    <scope>NUCLEOTIDE SEQUENCE [LARGE SCALE GENOMIC DNA]</scope>
    <source>
        <strain evidence="1 2">KOS6</strain>
    </source>
</reference>
<gene>
    <name evidence="1" type="ORF">B597_006730</name>
</gene>
<evidence type="ECO:0008006" key="3">
    <source>
        <dbReference type="Google" id="ProtNLM"/>
    </source>
</evidence>
<dbReference type="AlphaFoldDB" id="A0A061JTL1"/>
<dbReference type="HOGENOM" id="CLU_070054_0_0_6"/>
<dbReference type="RefSeq" id="WP_003296462.1">
    <property type="nucleotide sequence ID" value="NZ_KK020675.1"/>
</dbReference>
<proteinExistence type="predicted"/>
<evidence type="ECO:0000313" key="1">
    <source>
        <dbReference type="EMBL" id="EWC41953.1"/>
    </source>
</evidence>
<dbReference type="eggNOG" id="COG4860">
    <property type="taxonomic scope" value="Bacteria"/>
</dbReference>